<name>A0A3P4AR50_THETH</name>
<keyword evidence="14" id="KW-0732">Signal</keyword>
<evidence type="ECO:0000256" key="13">
    <source>
        <dbReference type="HAMAP-Rule" id="MF_01810"/>
    </source>
</evidence>
<evidence type="ECO:0000256" key="8">
    <source>
        <dbReference type="ARBA" id="ARBA00022989"/>
    </source>
</evidence>
<dbReference type="NCBIfam" id="TIGR03592">
    <property type="entry name" value="yidC_oxa1_cterm"/>
    <property type="match status" value="1"/>
</dbReference>
<evidence type="ECO:0000256" key="5">
    <source>
        <dbReference type="ARBA" id="ARBA00022475"/>
    </source>
</evidence>
<dbReference type="HAMAP" id="MF_01810">
    <property type="entry name" value="YidC_type1"/>
    <property type="match status" value="1"/>
</dbReference>
<evidence type="ECO:0000256" key="3">
    <source>
        <dbReference type="ARBA" id="ARBA00015325"/>
    </source>
</evidence>
<dbReference type="PRINTS" id="PR01900">
    <property type="entry name" value="YIDCPROTEIN"/>
</dbReference>
<sequence precursor="true">MKRLLAAFLFLLPALALEVGFKDADVNGDGTPEKVAVTNLMDLAFDEAGQVVGWYVKAYKGTAFGDYARAPNLAANGPVLSPVDFRPLEAEFAVENGHLLARFRGEEGALTYRIPEERYTVEVTADFPLVLKLSAQGNPKALLEGAAEPAPSGEGRLVYLAWQTRPKAGYALVAFGEGPLEGRLVGREGEVRLEPGEILRVYGGQNELVRFHVEGLLSFPGLFSPNIWGQLSLGLLWIMEAAYRFTGNWGLAILFLTLVVRLLLWPLMHQQFKSMAEIQRLQPLIQKINEKYKDDPNKRAEATMKLYQEHRVNPAAGCLPLLIQMPILFILWKVIANYEFGQGFLWIPDLALPDPYYILPVLYVASTFLSTWLSAHGNRDLIRQSLFMNLIFVFLVLQFPSGVTLYWVLSTLIGLVQQWLINKSLAPLKA</sequence>
<dbReference type="CDD" id="cd20070">
    <property type="entry name" value="5TM_YidC_Alb3"/>
    <property type="match status" value="1"/>
</dbReference>
<dbReference type="GO" id="GO:0015031">
    <property type="term" value="P:protein transport"/>
    <property type="evidence" value="ECO:0007669"/>
    <property type="project" value="UniProtKB-KW"/>
</dbReference>
<dbReference type="InterPro" id="IPR028055">
    <property type="entry name" value="YidC/Oxa/ALB_C"/>
</dbReference>
<keyword evidence="9 13" id="KW-0472">Membrane</keyword>
<keyword evidence="5 13" id="KW-1003">Cell membrane</keyword>
<evidence type="ECO:0000256" key="11">
    <source>
        <dbReference type="ARBA" id="ARBA00033245"/>
    </source>
</evidence>
<keyword evidence="8 13" id="KW-1133">Transmembrane helix</keyword>
<keyword evidence="10 13" id="KW-0143">Chaperone</keyword>
<feature type="chain" id="PRO_5018195212" description="Membrane protein insertase YidC" evidence="14">
    <location>
        <begin position="17"/>
        <end position="430"/>
    </location>
</feature>
<comment type="subcellular location">
    <subcellularLocation>
        <location evidence="1">Cell inner membrane</location>
        <topology evidence="1">Multi-pass membrane protein</topology>
    </subcellularLocation>
    <subcellularLocation>
        <location evidence="13">Cell membrane</location>
        <topology evidence="13">Multi-pass membrane protein</topology>
    </subcellularLocation>
</comment>
<dbReference type="GO" id="GO:0005886">
    <property type="term" value="C:plasma membrane"/>
    <property type="evidence" value="ECO:0007669"/>
    <property type="project" value="UniProtKB-SubCell"/>
</dbReference>
<evidence type="ECO:0000256" key="14">
    <source>
        <dbReference type="SAM" id="SignalP"/>
    </source>
</evidence>
<dbReference type="EMBL" id="LR027517">
    <property type="protein sequence ID" value="VCU53581.1"/>
    <property type="molecule type" value="Genomic_DNA"/>
</dbReference>
<proteinExistence type="inferred from homology"/>
<dbReference type="PANTHER" id="PTHR12428">
    <property type="entry name" value="OXA1"/>
    <property type="match status" value="1"/>
</dbReference>
<comment type="similarity">
    <text evidence="2 13">Belongs to the OXA1/ALB3/YidC family. Type 1 subfamily.</text>
</comment>
<feature type="transmembrane region" description="Helical" evidence="13">
    <location>
        <begin position="387"/>
        <end position="409"/>
    </location>
</feature>
<dbReference type="InterPro" id="IPR019998">
    <property type="entry name" value="Membr_insert_YidC"/>
</dbReference>
<evidence type="ECO:0000256" key="2">
    <source>
        <dbReference type="ARBA" id="ARBA00010527"/>
    </source>
</evidence>
<dbReference type="PANTHER" id="PTHR12428:SF65">
    <property type="entry name" value="CYTOCHROME C OXIDASE ASSEMBLY PROTEIN COX18, MITOCHONDRIAL"/>
    <property type="match status" value="1"/>
</dbReference>
<dbReference type="AlphaFoldDB" id="A0A3P4AR50"/>
<keyword evidence="4 13" id="KW-0813">Transport</keyword>
<dbReference type="Pfam" id="PF02096">
    <property type="entry name" value="60KD_IMP"/>
    <property type="match status" value="1"/>
</dbReference>
<keyword evidence="6 13" id="KW-0812">Transmembrane</keyword>
<evidence type="ECO:0000256" key="1">
    <source>
        <dbReference type="ARBA" id="ARBA00004429"/>
    </source>
</evidence>
<feature type="signal peptide" evidence="14">
    <location>
        <begin position="1"/>
        <end position="16"/>
    </location>
</feature>
<gene>
    <name evidence="13 16" type="primary">yidC</name>
    <name evidence="16" type="ORF">TTHN1_01360</name>
</gene>
<evidence type="ECO:0000256" key="12">
    <source>
        <dbReference type="ARBA" id="ARBA00033342"/>
    </source>
</evidence>
<keyword evidence="7 13" id="KW-0653">Protein transport</keyword>
<dbReference type="GO" id="GO:0051205">
    <property type="term" value="P:protein insertion into membrane"/>
    <property type="evidence" value="ECO:0007669"/>
    <property type="project" value="TreeGrafter"/>
</dbReference>
<evidence type="ECO:0000256" key="10">
    <source>
        <dbReference type="ARBA" id="ARBA00023186"/>
    </source>
</evidence>
<dbReference type="Proteomes" id="UP000279841">
    <property type="component" value="Chromosome"/>
</dbReference>
<evidence type="ECO:0000259" key="15">
    <source>
        <dbReference type="Pfam" id="PF02096"/>
    </source>
</evidence>
<reference evidence="16 17" key="1">
    <citation type="submission" date="2018-10" db="EMBL/GenBank/DDBJ databases">
        <authorList>
            <person name="Peiro R."/>
            <person name="Begona"/>
            <person name="Cbmso G."/>
            <person name="Lopez M."/>
            <person name="Gonzalez S."/>
            <person name="Sacristan E."/>
            <person name="Castillo E."/>
        </authorList>
    </citation>
    <scope>NUCLEOTIDE SEQUENCE [LARGE SCALE GENOMIC DNA]</scope>
    <source>
        <strain evidence="16">TTHNAR1</strain>
    </source>
</reference>
<comment type="subunit">
    <text evidence="13">Interacts with the Sec translocase complex via SecD. Specifically interacts with transmembrane segments of nascent integral membrane proteins during membrane integration.</text>
</comment>
<protein>
    <recommendedName>
        <fullName evidence="3 13">Membrane protein insertase YidC</fullName>
    </recommendedName>
    <alternativeName>
        <fullName evidence="12 13">Foldase YidC</fullName>
    </alternativeName>
    <alternativeName>
        <fullName evidence="11 13">Membrane integrase YidC</fullName>
    </alternativeName>
    <alternativeName>
        <fullName evidence="13">Membrane protein YidC</fullName>
    </alternativeName>
</protein>
<feature type="domain" description="Membrane insertase YidC/Oxa/ALB C-terminal" evidence="15">
    <location>
        <begin position="249"/>
        <end position="423"/>
    </location>
</feature>
<feature type="transmembrane region" description="Helical" evidence="13">
    <location>
        <begin position="249"/>
        <end position="268"/>
    </location>
</feature>
<dbReference type="InterPro" id="IPR047196">
    <property type="entry name" value="YidC_ALB_C"/>
</dbReference>
<evidence type="ECO:0000256" key="7">
    <source>
        <dbReference type="ARBA" id="ARBA00022927"/>
    </source>
</evidence>
<dbReference type="PRINTS" id="PR00701">
    <property type="entry name" value="60KDINNERMP"/>
</dbReference>
<evidence type="ECO:0000256" key="9">
    <source>
        <dbReference type="ARBA" id="ARBA00023136"/>
    </source>
</evidence>
<evidence type="ECO:0000313" key="17">
    <source>
        <dbReference type="Proteomes" id="UP000279841"/>
    </source>
</evidence>
<evidence type="ECO:0000256" key="4">
    <source>
        <dbReference type="ARBA" id="ARBA00022448"/>
    </source>
</evidence>
<feature type="transmembrane region" description="Helical" evidence="13">
    <location>
        <begin position="355"/>
        <end position="375"/>
    </location>
</feature>
<dbReference type="GO" id="GO:0032977">
    <property type="term" value="F:membrane insertase activity"/>
    <property type="evidence" value="ECO:0007669"/>
    <property type="project" value="InterPro"/>
</dbReference>
<dbReference type="InterPro" id="IPR001708">
    <property type="entry name" value="YidC/ALB3/OXA1/COX18"/>
</dbReference>
<dbReference type="RefSeq" id="WP_124104908.1">
    <property type="nucleotide sequence ID" value="NZ_LR027517.1"/>
</dbReference>
<feature type="transmembrane region" description="Helical" evidence="13">
    <location>
        <begin position="314"/>
        <end position="335"/>
    </location>
</feature>
<comment type="function">
    <text evidence="13">Required for the insertion and/or proper folding and/or complex formation of integral membrane proteins into the membrane. Involved in integration of membrane proteins that insert both dependently and independently of the Sec translocase complex, as well as at least some lipoproteins. Aids folding of multispanning membrane proteins.</text>
</comment>
<organism evidence="16 17">
    <name type="scientific">Thermus thermophilus</name>
    <dbReference type="NCBI Taxonomy" id="274"/>
    <lineage>
        <taxon>Bacteria</taxon>
        <taxon>Thermotogati</taxon>
        <taxon>Deinococcota</taxon>
        <taxon>Deinococci</taxon>
        <taxon>Thermales</taxon>
        <taxon>Thermaceae</taxon>
        <taxon>Thermus</taxon>
    </lineage>
</organism>
<evidence type="ECO:0000313" key="16">
    <source>
        <dbReference type="EMBL" id="VCU53581.1"/>
    </source>
</evidence>
<evidence type="ECO:0000256" key="6">
    <source>
        <dbReference type="ARBA" id="ARBA00022692"/>
    </source>
</evidence>
<accession>A0A3P4AR50</accession>